<dbReference type="Pfam" id="PF03989">
    <property type="entry name" value="DNA_gyraseA_C"/>
    <property type="match status" value="6"/>
</dbReference>
<keyword evidence="6 9" id="KW-0799">Topoisomerase</keyword>
<keyword evidence="3 9" id="KW-0963">Cytoplasm</keyword>
<evidence type="ECO:0000259" key="12">
    <source>
        <dbReference type="PROSITE" id="PS52040"/>
    </source>
</evidence>
<dbReference type="AlphaFoldDB" id="A0A101XS97"/>
<accession>A0A101XS97</accession>
<feature type="active site" description="O-(5'-phospho-DNA)-tyrosine intermediate" evidence="9 10">
    <location>
        <position position="122"/>
    </location>
</feature>
<comment type="subcellular location">
    <subcellularLocation>
        <location evidence="9">Cytoplasm</location>
    </subcellularLocation>
</comment>
<comment type="miscellaneous">
    <text evidence="9">Few gyrases are as efficient as E.coli at forming negative supercoils. Not all organisms have 2 type II topoisomerases; in organisms with a single type II topoisomerase this enzyme also has to decatenate newly replicated chromosomes.</text>
</comment>
<feature type="short sequence motif" description="GyrA-box" evidence="9">
    <location>
        <begin position="525"/>
        <end position="531"/>
    </location>
</feature>
<dbReference type="InterPro" id="IPR013757">
    <property type="entry name" value="Topo_IIA_A_a_sf"/>
</dbReference>
<dbReference type="Gene3D" id="3.90.199.10">
    <property type="entry name" value="Topoisomerase II, domain 5"/>
    <property type="match status" value="1"/>
</dbReference>
<dbReference type="Gene3D" id="1.10.268.10">
    <property type="entry name" value="Topoisomerase, domain 3"/>
    <property type="match status" value="1"/>
</dbReference>
<name>A0A101XS97_9BACL</name>
<evidence type="ECO:0000256" key="3">
    <source>
        <dbReference type="ARBA" id="ARBA00022490"/>
    </source>
</evidence>
<evidence type="ECO:0000256" key="8">
    <source>
        <dbReference type="ARBA" id="ARBA00023235"/>
    </source>
</evidence>
<organism evidence="13 14">
    <name type="scientific">Ferroacidibacillus organovorans</name>
    <dbReference type="NCBI Taxonomy" id="1765683"/>
    <lineage>
        <taxon>Bacteria</taxon>
        <taxon>Bacillati</taxon>
        <taxon>Bacillota</taxon>
        <taxon>Bacilli</taxon>
        <taxon>Bacillales</taxon>
        <taxon>Alicyclobacillaceae</taxon>
        <taxon>Ferroacidibacillus</taxon>
    </lineage>
</organism>
<comment type="subunit">
    <text evidence="9">Heterotetramer, composed of two GyrA and two GyrB chains. In the heterotetramer, GyrA contains the active site tyrosine that forms a transient covalent intermediate with DNA, while GyrB binds cofactors and catalyzes ATP hydrolysis.</text>
</comment>
<dbReference type="FunFam" id="3.90.199.10:FF:000001">
    <property type="entry name" value="DNA gyrase subunit A"/>
    <property type="match status" value="1"/>
</dbReference>
<dbReference type="Gene3D" id="2.120.10.90">
    <property type="entry name" value="DNA gyrase/topoisomerase IV, subunit A, C-terminal"/>
    <property type="match status" value="1"/>
</dbReference>
<dbReference type="FunFam" id="3.30.1360.40:FF:000002">
    <property type="entry name" value="DNA gyrase subunit A"/>
    <property type="match status" value="1"/>
</dbReference>
<dbReference type="GO" id="GO:0009330">
    <property type="term" value="C:DNA topoisomerase type II (double strand cut, ATP-hydrolyzing) complex"/>
    <property type="evidence" value="ECO:0007669"/>
    <property type="project" value="TreeGrafter"/>
</dbReference>
<evidence type="ECO:0000256" key="9">
    <source>
        <dbReference type="HAMAP-Rule" id="MF_01897"/>
    </source>
</evidence>
<sequence>MMEEMSKVVPINISSELRTSFIDYAMSVIISRALPDVRDGLKPVHRRIIFGMLESGMTPDKPYKKSARVVGDVMAKYHPHGDSALYDALVRLAQDFSTRYLLVDGHGNFGSVDGDAPAAMRYTESRLAPIAMELVRDINKDTVDFNPNYDDSEKEPTVLPARFPNLLVNGSSGIAVGMATNIPPHNLCEVIDGVVMMIDQPDVSIDDLMTVIKGPDFPTSGLILGRQGIRQAYETGHGSIVMRAVHTIEETANGKVRIIVTELPYQVNKARLIERIAELARDKKIDGITDLRDESDRTGMRIVIELRRDVRPQVIMNNLYKHTPMQSTFGMNSLALVAGQPKVLNLRQFIYHYLEHQKEVIRRRTQYDLRRAQARAHILEGLRIALDHLDEVIALIRGSATPDEAKRGLMEHFALSEDQSQAILDMRLQRLTGLERDKIEEEYRELQRMIAEYQAILADEQLMMGVIRKEILEVREKYGDSRRTRIVSEEGAFDEADLIQEQDVVITITHAGYIKRLPTNTYRTQRRGGRGVMAAGTREEDFVEHLFITSSHNILLVFTNRAKVYRLMAYEVPDLTRTAKGIPIINLLNIEPGEQISAVIPVKQEDLAREDHYLFTATKRGIVKKTSLNAFANIRKAGLIALSLHDDDELIGVRITDGNQEIMMGTRNGMSIRFPESDVRPMGRGAAGVKGISLDKDDIVIGMDVLIDDVTVLAVTSKGYGKRTKIDEYRTQSRGGKGIKTLNVTAKTGPIAGLKMVHDSEDLMIITNTGVAIRISIDTISTFGRNTQGVKLINVNDSEVSTVAKIAPTDEDPVAE</sequence>
<dbReference type="GO" id="GO:0006265">
    <property type="term" value="P:DNA topological change"/>
    <property type="evidence" value="ECO:0007669"/>
    <property type="project" value="UniProtKB-UniRule"/>
</dbReference>
<dbReference type="NCBIfam" id="NF004044">
    <property type="entry name" value="PRK05561.1"/>
    <property type="match status" value="1"/>
</dbReference>
<keyword evidence="5 9" id="KW-0067">ATP-binding</keyword>
<dbReference type="FunFam" id="2.120.10.90:FF:000004">
    <property type="entry name" value="DNA gyrase subunit A"/>
    <property type="match status" value="1"/>
</dbReference>
<dbReference type="Proteomes" id="UP000053557">
    <property type="component" value="Unassembled WGS sequence"/>
</dbReference>
<evidence type="ECO:0000256" key="1">
    <source>
        <dbReference type="ARBA" id="ARBA00000185"/>
    </source>
</evidence>
<dbReference type="PANTHER" id="PTHR43493:SF5">
    <property type="entry name" value="DNA GYRASE SUBUNIT A, CHLOROPLASTIC_MITOCHONDRIAL"/>
    <property type="match status" value="1"/>
</dbReference>
<dbReference type="GO" id="GO:0005737">
    <property type="term" value="C:cytoplasm"/>
    <property type="evidence" value="ECO:0007669"/>
    <property type="project" value="UniProtKB-SubCell"/>
</dbReference>
<keyword evidence="8 9" id="KW-0413">Isomerase</keyword>
<dbReference type="EMBL" id="LPVJ01000011">
    <property type="protein sequence ID" value="KUO96627.1"/>
    <property type="molecule type" value="Genomic_DNA"/>
</dbReference>
<evidence type="ECO:0000256" key="6">
    <source>
        <dbReference type="ARBA" id="ARBA00023029"/>
    </source>
</evidence>
<dbReference type="HAMAP" id="MF_01897">
    <property type="entry name" value="GyrA"/>
    <property type="match status" value="1"/>
</dbReference>
<dbReference type="EC" id="5.6.2.2" evidence="9"/>
<dbReference type="GO" id="GO:0005694">
    <property type="term" value="C:chromosome"/>
    <property type="evidence" value="ECO:0007669"/>
    <property type="project" value="InterPro"/>
</dbReference>
<dbReference type="InterPro" id="IPR013760">
    <property type="entry name" value="Topo_IIA-like_dom_sf"/>
</dbReference>
<dbReference type="FunFam" id="1.10.268.10:FF:000001">
    <property type="entry name" value="DNA gyrase subunit A"/>
    <property type="match status" value="1"/>
</dbReference>
<keyword evidence="4 9" id="KW-0547">Nucleotide-binding</keyword>
<protein>
    <recommendedName>
        <fullName evidence="9">DNA gyrase subunit A</fullName>
        <ecNumber evidence="9">5.6.2.2</ecNumber>
    </recommendedName>
</protein>
<comment type="similarity">
    <text evidence="2 9">Belongs to the type II topoisomerase GyrA/ParC subunit family.</text>
</comment>
<reference evidence="13 14" key="1">
    <citation type="submission" date="2015-12" db="EMBL/GenBank/DDBJ databases">
        <title>Draft genome sequence of Acidibacillus ferrooxidans ITV001, isolated from a chalcopyrite acid mine drainage site in Brazil.</title>
        <authorList>
            <person name="Dall'Agnol H."/>
            <person name="Nancucheo I."/>
            <person name="Johnson B."/>
            <person name="Oliveira R."/>
            <person name="Leite L."/>
            <person name="Pylro V."/>
            <person name="Nunes G.L."/>
            <person name="Tzotzos G."/>
            <person name="Fernandes G.R."/>
            <person name="Dutra J."/>
            <person name="Orellana S.C."/>
            <person name="Oliveira G."/>
        </authorList>
    </citation>
    <scope>NUCLEOTIDE SEQUENCE [LARGE SCALE GENOMIC DNA]</scope>
    <source>
        <strain evidence="14">ITV01</strain>
    </source>
</reference>
<evidence type="ECO:0000256" key="10">
    <source>
        <dbReference type="PROSITE-ProRule" id="PRU01384"/>
    </source>
</evidence>
<proteinExistence type="inferred from homology"/>
<dbReference type="SUPFAM" id="SSF56719">
    <property type="entry name" value="Type II DNA topoisomerase"/>
    <property type="match status" value="1"/>
</dbReference>
<dbReference type="InterPro" id="IPR035516">
    <property type="entry name" value="Gyrase/topoIV_suA_C"/>
</dbReference>
<dbReference type="SMART" id="SM00434">
    <property type="entry name" value="TOP4c"/>
    <property type="match status" value="1"/>
</dbReference>
<dbReference type="InterPro" id="IPR002205">
    <property type="entry name" value="Topo_IIA_dom_A"/>
</dbReference>
<dbReference type="Pfam" id="PF00521">
    <property type="entry name" value="DNA_topoisoIV"/>
    <property type="match status" value="1"/>
</dbReference>
<dbReference type="GO" id="GO:0006261">
    <property type="term" value="P:DNA-templated DNA replication"/>
    <property type="evidence" value="ECO:0007669"/>
    <property type="project" value="UniProtKB-UniRule"/>
</dbReference>
<dbReference type="PROSITE" id="PS52040">
    <property type="entry name" value="TOPO_IIA"/>
    <property type="match status" value="1"/>
</dbReference>
<comment type="caution">
    <text evidence="13">The sequence shown here is derived from an EMBL/GenBank/DDBJ whole genome shotgun (WGS) entry which is preliminary data.</text>
</comment>
<dbReference type="InterPro" id="IPR005743">
    <property type="entry name" value="GyrA"/>
</dbReference>
<feature type="domain" description="Topo IIA-type catalytic" evidence="12">
    <location>
        <begin position="34"/>
        <end position="504"/>
    </location>
</feature>
<evidence type="ECO:0000256" key="4">
    <source>
        <dbReference type="ARBA" id="ARBA00022741"/>
    </source>
</evidence>
<dbReference type="GO" id="GO:0003677">
    <property type="term" value="F:DNA binding"/>
    <property type="evidence" value="ECO:0007669"/>
    <property type="project" value="UniProtKB-UniRule"/>
</dbReference>
<keyword evidence="11" id="KW-0175">Coiled coil</keyword>
<keyword evidence="14" id="KW-1185">Reference proteome</keyword>
<keyword evidence="7 9" id="KW-0238">DNA-binding</keyword>
<comment type="function">
    <text evidence="9">A type II topoisomerase that negatively supercoils closed circular double-stranded (ds) DNA in an ATP-dependent manner to modulate DNA topology and maintain chromosomes in an underwound state. Negative supercoiling favors strand separation, and DNA replication, transcription, recombination and repair, all of which involve strand separation. Also able to catalyze the interconversion of other topological isomers of dsDNA rings, including catenanes and knotted rings. Type II topoisomerases break and join 2 DNA strands simultaneously in an ATP-dependent manner.</text>
</comment>
<evidence type="ECO:0000256" key="11">
    <source>
        <dbReference type="SAM" id="Coils"/>
    </source>
</evidence>
<evidence type="ECO:0000256" key="7">
    <source>
        <dbReference type="ARBA" id="ARBA00023125"/>
    </source>
</evidence>
<gene>
    <name evidence="9" type="primary">gyrA</name>
    <name evidence="13" type="ORF">ATW55_00080</name>
</gene>
<dbReference type="CDD" id="cd00187">
    <property type="entry name" value="TOP4c"/>
    <property type="match status" value="1"/>
</dbReference>
<comment type="catalytic activity">
    <reaction evidence="1 9 10">
        <text>ATP-dependent breakage, passage and rejoining of double-stranded DNA.</text>
        <dbReference type="EC" id="5.6.2.2"/>
    </reaction>
</comment>
<dbReference type="InterPro" id="IPR013758">
    <property type="entry name" value="Topo_IIA_A/C_ab"/>
</dbReference>
<dbReference type="InterPro" id="IPR050220">
    <property type="entry name" value="Type_II_DNA_Topoisomerases"/>
</dbReference>
<dbReference type="NCBIfam" id="NF004043">
    <property type="entry name" value="PRK05560.1"/>
    <property type="match status" value="1"/>
</dbReference>
<evidence type="ECO:0000313" key="13">
    <source>
        <dbReference type="EMBL" id="KUO96627.1"/>
    </source>
</evidence>
<evidence type="ECO:0000256" key="2">
    <source>
        <dbReference type="ARBA" id="ARBA00008263"/>
    </source>
</evidence>
<dbReference type="InterPro" id="IPR006691">
    <property type="entry name" value="GyrA/parC_rep"/>
</dbReference>
<dbReference type="GO" id="GO:0005524">
    <property type="term" value="F:ATP binding"/>
    <property type="evidence" value="ECO:0007669"/>
    <property type="project" value="UniProtKB-UniRule"/>
</dbReference>
<dbReference type="Gene3D" id="3.30.1360.40">
    <property type="match status" value="1"/>
</dbReference>
<dbReference type="NCBIfam" id="TIGR01063">
    <property type="entry name" value="gyrA"/>
    <property type="match status" value="1"/>
</dbReference>
<dbReference type="SUPFAM" id="SSF101904">
    <property type="entry name" value="GyrA/ParC C-terminal domain-like"/>
    <property type="match status" value="1"/>
</dbReference>
<evidence type="ECO:0000313" key="14">
    <source>
        <dbReference type="Proteomes" id="UP000053557"/>
    </source>
</evidence>
<dbReference type="PANTHER" id="PTHR43493">
    <property type="entry name" value="DNA GYRASE/TOPOISOMERASE SUBUNIT A"/>
    <property type="match status" value="1"/>
</dbReference>
<evidence type="ECO:0000256" key="5">
    <source>
        <dbReference type="ARBA" id="ARBA00022840"/>
    </source>
</evidence>
<dbReference type="GO" id="GO:0034335">
    <property type="term" value="F:DNA negative supercoiling activity"/>
    <property type="evidence" value="ECO:0007669"/>
    <property type="project" value="UniProtKB-ARBA"/>
</dbReference>
<feature type="coiled-coil region" evidence="11">
    <location>
        <begin position="436"/>
        <end position="463"/>
    </location>
</feature>